<reference evidence="1 2" key="1">
    <citation type="submission" date="2019-03" db="EMBL/GenBank/DDBJ databases">
        <title>Single cell metagenomics reveals metabolic interactions within the superorganism composed of flagellate Streblomastix strix and complex community of Bacteroidetes bacteria on its surface.</title>
        <authorList>
            <person name="Treitli S.C."/>
            <person name="Kolisko M."/>
            <person name="Husnik F."/>
            <person name="Keeling P."/>
            <person name="Hampl V."/>
        </authorList>
    </citation>
    <scope>NUCLEOTIDE SEQUENCE [LARGE SCALE GENOMIC DNA]</scope>
    <source>
        <strain evidence="1">ST1C</strain>
    </source>
</reference>
<dbReference type="Proteomes" id="UP000324800">
    <property type="component" value="Unassembled WGS sequence"/>
</dbReference>
<name>A0A5J4WK08_9EUKA</name>
<proteinExistence type="predicted"/>
<accession>A0A5J4WK08</accession>
<evidence type="ECO:0000313" key="2">
    <source>
        <dbReference type="Proteomes" id="UP000324800"/>
    </source>
</evidence>
<dbReference type="EMBL" id="SNRW01001885">
    <property type="protein sequence ID" value="KAA6394665.1"/>
    <property type="molecule type" value="Genomic_DNA"/>
</dbReference>
<dbReference type="AlphaFoldDB" id="A0A5J4WK08"/>
<evidence type="ECO:0000313" key="1">
    <source>
        <dbReference type="EMBL" id="KAA6394665.1"/>
    </source>
</evidence>
<protein>
    <submittedName>
        <fullName evidence="1">Uncharacterized protein</fullName>
    </submittedName>
</protein>
<sequence length="94" mass="10569">MAGYRLGYFEGDAVTIKEILLRYIAVYTYYYVIVGWETVDSKLNWLSAENSEYGKSQFNFVRDEIGGENTLGGIFYFNADPNADPSATDVPSTV</sequence>
<organism evidence="1 2">
    <name type="scientific">Streblomastix strix</name>
    <dbReference type="NCBI Taxonomy" id="222440"/>
    <lineage>
        <taxon>Eukaryota</taxon>
        <taxon>Metamonada</taxon>
        <taxon>Preaxostyla</taxon>
        <taxon>Oxymonadida</taxon>
        <taxon>Streblomastigidae</taxon>
        <taxon>Streblomastix</taxon>
    </lineage>
</organism>
<gene>
    <name evidence="1" type="ORF">EZS28_009809</name>
</gene>
<comment type="caution">
    <text evidence="1">The sequence shown here is derived from an EMBL/GenBank/DDBJ whole genome shotgun (WGS) entry which is preliminary data.</text>
</comment>